<name>A0A2X1R0J1_9GAMM</name>
<gene>
    <name evidence="1" type="ORF">NCTC12022_00846</name>
</gene>
<reference evidence="1 2" key="1">
    <citation type="submission" date="2018-06" db="EMBL/GenBank/DDBJ databases">
        <authorList>
            <consortium name="Pathogen Informatics"/>
            <person name="Doyle S."/>
        </authorList>
    </citation>
    <scope>NUCLEOTIDE SEQUENCE [LARGE SCALE GENOMIC DNA]</scope>
    <source>
        <strain evidence="1 2">NCTC12022</strain>
    </source>
</reference>
<evidence type="ECO:0000313" key="2">
    <source>
        <dbReference type="Proteomes" id="UP000251942"/>
    </source>
</evidence>
<proteinExistence type="predicted"/>
<protein>
    <submittedName>
        <fullName evidence="1">Uncharacterized protein</fullName>
    </submittedName>
</protein>
<organism evidence="1 2">
    <name type="scientific">Legionella feeleii</name>
    <dbReference type="NCBI Taxonomy" id="453"/>
    <lineage>
        <taxon>Bacteria</taxon>
        <taxon>Pseudomonadati</taxon>
        <taxon>Pseudomonadota</taxon>
        <taxon>Gammaproteobacteria</taxon>
        <taxon>Legionellales</taxon>
        <taxon>Legionellaceae</taxon>
        <taxon>Legionella</taxon>
    </lineage>
</organism>
<evidence type="ECO:0000313" key="1">
    <source>
        <dbReference type="EMBL" id="SPX60130.1"/>
    </source>
</evidence>
<dbReference type="EMBL" id="UASS01000006">
    <property type="protein sequence ID" value="SPX60130.1"/>
    <property type="molecule type" value="Genomic_DNA"/>
</dbReference>
<dbReference type="AlphaFoldDB" id="A0A2X1R0J1"/>
<dbReference type="Proteomes" id="UP000251942">
    <property type="component" value="Unassembled WGS sequence"/>
</dbReference>
<sequence length="76" mass="8617">MIEIKDNQAGNMVNYQERMERKHHKNNLQTQFGVVHTPKDNQMRKIIGSIPSAQFAPIFDDYLARLGVCGTNAKSA</sequence>
<accession>A0A2X1R0J1</accession>